<dbReference type="Gene3D" id="3.30.70.560">
    <property type="entry name" value="7,8-Dihydro-6-hydroxymethylpterin-pyrophosphokinase HPPK"/>
    <property type="match status" value="1"/>
</dbReference>
<dbReference type="AlphaFoldDB" id="A0A1S9ZIE9"/>
<dbReference type="GO" id="GO:0046654">
    <property type="term" value="P:tetrahydrofolate biosynthetic process"/>
    <property type="evidence" value="ECO:0007669"/>
    <property type="project" value="UniProtKB-UniPathway"/>
</dbReference>
<dbReference type="GO" id="GO:0016301">
    <property type="term" value="F:kinase activity"/>
    <property type="evidence" value="ECO:0007669"/>
    <property type="project" value="UniProtKB-KW"/>
</dbReference>
<dbReference type="InterPro" id="IPR000550">
    <property type="entry name" value="Hppk"/>
</dbReference>
<evidence type="ECO:0000313" key="9">
    <source>
        <dbReference type="EMBL" id="OOR83275.1"/>
    </source>
</evidence>
<evidence type="ECO:0000256" key="3">
    <source>
        <dbReference type="ARBA" id="ARBA00022679"/>
    </source>
</evidence>
<comment type="caution">
    <text evidence="9">The sequence shown here is derived from an EMBL/GenBank/DDBJ whole genome shotgun (WGS) entry which is preliminary data.</text>
</comment>
<sequence>MSSQASVNELVIALGSNHNAQAAFTCAIKALEELGQVMLSEVICGKDFTGRSQRIYHNACAYIVLTKAMQYADIEQKLKQIERRCGRNPAKKCAEYDYEVVMDLDILAVRFDEEWQMNLARLPLKSHDLSGVEQVAIFLLDQI</sequence>
<name>A0A1S9ZIE9_9GAMM</name>
<dbReference type="UniPathway" id="UPA00077">
    <property type="reaction ID" value="UER00155"/>
</dbReference>
<organism evidence="9 10">
    <name type="scientific">Moraxella canis</name>
    <dbReference type="NCBI Taxonomy" id="90239"/>
    <lineage>
        <taxon>Bacteria</taxon>
        <taxon>Pseudomonadati</taxon>
        <taxon>Pseudomonadota</taxon>
        <taxon>Gammaproteobacteria</taxon>
        <taxon>Moraxellales</taxon>
        <taxon>Moraxellaceae</taxon>
        <taxon>Moraxella</taxon>
    </lineage>
</organism>
<evidence type="ECO:0000256" key="2">
    <source>
        <dbReference type="ARBA" id="ARBA00013253"/>
    </source>
</evidence>
<dbReference type="EC" id="2.7.6.3" evidence="2"/>
<evidence type="ECO:0000313" key="10">
    <source>
        <dbReference type="Proteomes" id="UP000190322"/>
    </source>
</evidence>
<evidence type="ECO:0000256" key="5">
    <source>
        <dbReference type="ARBA" id="ARBA00022777"/>
    </source>
</evidence>
<proteinExistence type="predicted"/>
<dbReference type="Pfam" id="PF01288">
    <property type="entry name" value="HPPK"/>
    <property type="match status" value="1"/>
</dbReference>
<reference evidence="9 10" key="1">
    <citation type="submission" date="2017-02" db="EMBL/GenBank/DDBJ databases">
        <title>Draft genome sequence of Moraxella canis CCUG 8415A type strain.</title>
        <authorList>
            <person name="Engstrom-Jakobsson H."/>
            <person name="Salva-Serra F."/>
            <person name="Thorell K."/>
            <person name="Gonzales-Siles L."/>
            <person name="Karlsson R."/>
            <person name="Boulund F."/>
            <person name="Engstrand L."/>
            <person name="Moore E."/>
        </authorList>
    </citation>
    <scope>NUCLEOTIDE SEQUENCE [LARGE SCALE GENOMIC DNA]</scope>
    <source>
        <strain evidence="9 10">CCUG 8415A</strain>
    </source>
</reference>
<accession>A0A1S9ZIE9</accession>
<comment type="pathway">
    <text evidence="1">Cofactor biosynthesis; tetrahydrofolate biosynthesis; 2-amino-4-hydroxy-6-hydroxymethyl-7,8-dihydropteridine diphosphate from 7,8-dihydroneopterin triphosphate: step 4/4.</text>
</comment>
<dbReference type="Proteomes" id="UP000190322">
    <property type="component" value="Unassembled WGS sequence"/>
</dbReference>
<keyword evidence="4" id="KW-0547">Nucleotide-binding</keyword>
<dbReference type="SUPFAM" id="SSF55083">
    <property type="entry name" value="6-hydroxymethyl-7,8-dihydropterin pyrophosphokinase, HPPK"/>
    <property type="match status" value="1"/>
</dbReference>
<dbReference type="InterPro" id="IPR035907">
    <property type="entry name" value="Hppk_sf"/>
</dbReference>
<dbReference type="EMBL" id="MUXT01000008">
    <property type="protein sequence ID" value="OOR83275.1"/>
    <property type="molecule type" value="Genomic_DNA"/>
</dbReference>
<keyword evidence="3" id="KW-0808">Transferase</keyword>
<dbReference type="GO" id="GO:0005524">
    <property type="term" value="F:ATP binding"/>
    <property type="evidence" value="ECO:0007669"/>
    <property type="project" value="UniProtKB-KW"/>
</dbReference>
<evidence type="ECO:0000256" key="7">
    <source>
        <dbReference type="ARBA" id="ARBA00022909"/>
    </source>
</evidence>
<dbReference type="GO" id="GO:0046656">
    <property type="term" value="P:folic acid biosynthetic process"/>
    <property type="evidence" value="ECO:0007669"/>
    <property type="project" value="UniProtKB-KW"/>
</dbReference>
<dbReference type="GO" id="GO:0003848">
    <property type="term" value="F:2-amino-4-hydroxy-6-hydroxymethyldihydropteridine diphosphokinase activity"/>
    <property type="evidence" value="ECO:0007669"/>
    <property type="project" value="UniProtKB-EC"/>
</dbReference>
<dbReference type="RefSeq" id="WP_078256252.1">
    <property type="nucleotide sequence ID" value="NZ_MUXT01000008.1"/>
</dbReference>
<keyword evidence="5" id="KW-0418">Kinase</keyword>
<evidence type="ECO:0000256" key="1">
    <source>
        <dbReference type="ARBA" id="ARBA00005051"/>
    </source>
</evidence>
<evidence type="ECO:0000256" key="6">
    <source>
        <dbReference type="ARBA" id="ARBA00022840"/>
    </source>
</evidence>
<evidence type="ECO:0000259" key="8">
    <source>
        <dbReference type="Pfam" id="PF01288"/>
    </source>
</evidence>
<protein>
    <recommendedName>
        <fullName evidence="2">2-amino-4-hydroxy-6-hydroxymethyldihydropteridine diphosphokinase</fullName>
        <ecNumber evidence="2">2.7.6.3</ecNumber>
    </recommendedName>
</protein>
<evidence type="ECO:0000256" key="4">
    <source>
        <dbReference type="ARBA" id="ARBA00022741"/>
    </source>
</evidence>
<feature type="domain" description="7,8-dihydro-6-hydroxymethylpterin-pyrophosphokinase" evidence="8">
    <location>
        <begin position="11"/>
        <end position="120"/>
    </location>
</feature>
<keyword evidence="7" id="KW-0289">Folate biosynthesis</keyword>
<gene>
    <name evidence="9" type="ORF">B0180_06850</name>
</gene>
<keyword evidence="6" id="KW-0067">ATP-binding</keyword>